<protein>
    <submittedName>
        <fullName evidence="1">Uncharacterized protein</fullName>
    </submittedName>
</protein>
<proteinExistence type="predicted"/>
<dbReference type="AlphaFoldDB" id="A0A5B7CKV9"/>
<name>A0A5B7CKV9_PORTR</name>
<evidence type="ECO:0000313" key="2">
    <source>
        <dbReference type="Proteomes" id="UP000324222"/>
    </source>
</evidence>
<dbReference type="Proteomes" id="UP000324222">
    <property type="component" value="Unassembled WGS sequence"/>
</dbReference>
<comment type="caution">
    <text evidence="1">The sequence shown here is derived from an EMBL/GenBank/DDBJ whole genome shotgun (WGS) entry which is preliminary data.</text>
</comment>
<reference evidence="1 2" key="1">
    <citation type="submission" date="2019-05" db="EMBL/GenBank/DDBJ databases">
        <title>Another draft genome of Portunus trituberculatus and its Hox gene families provides insights of decapod evolution.</title>
        <authorList>
            <person name="Jeong J.-H."/>
            <person name="Song I."/>
            <person name="Kim S."/>
            <person name="Choi T."/>
            <person name="Kim D."/>
            <person name="Ryu S."/>
            <person name="Kim W."/>
        </authorList>
    </citation>
    <scope>NUCLEOTIDE SEQUENCE [LARGE SCALE GENOMIC DNA]</scope>
    <source>
        <tissue evidence="1">Muscle</tissue>
    </source>
</reference>
<accession>A0A5B7CKV9</accession>
<gene>
    <name evidence="1" type="ORF">E2C01_002955</name>
</gene>
<evidence type="ECO:0000313" key="1">
    <source>
        <dbReference type="EMBL" id="MPC10322.1"/>
    </source>
</evidence>
<sequence>MCGTGALNVTQVFPRAALVCGSHGAAKFATFVFTRSILACQQRQEFGAVTRMVCNIVVASTGILTLSRDDIALMASGAFV</sequence>
<dbReference type="EMBL" id="VSRR010000111">
    <property type="protein sequence ID" value="MPC10322.1"/>
    <property type="molecule type" value="Genomic_DNA"/>
</dbReference>
<organism evidence="1 2">
    <name type="scientific">Portunus trituberculatus</name>
    <name type="common">Swimming crab</name>
    <name type="synonym">Neptunus trituberculatus</name>
    <dbReference type="NCBI Taxonomy" id="210409"/>
    <lineage>
        <taxon>Eukaryota</taxon>
        <taxon>Metazoa</taxon>
        <taxon>Ecdysozoa</taxon>
        <taxon>Arthropoda</taxon>
        <taxon>Crustacea</taxon>
        <taxon>Multicrustacea</taxon>
        <taxon>Malacostraca</taxon>
        <taxon>Eumalacostraca</taxon>
        <taxon>Eucarida</taxon>
        <taxon>Decapoda</taxon>
        <taxon>Pleocyemata</taxon>
        <taxon>Brachyura</taxon>
        <taxon>Eubrachyura</taxon>
        <taxon>Portunoidea</taxon>
        <taxon>Portunidae</taxon>
        <taxon>Portuninae</taxon>
        <taxon>Portunus</taxon>
    </lineage>
</organism>
<keyword evidence="2" id="KW-1185">Reference proteome</keyword>